<name>A0A4Y2VSM6_ARAVE</name>
<evidence type="ECO:0000313" key="1">
    <source>
        <dbReference type="EMBL" id="GBO16116.1"/>
    </source>
</evidence>
<reference evidence="2 3" key="1">
    <citation type="journal article" date="2019" name="Sci. Rep.">
        <title>Orb-weaving spider Araneus ventricosus genome elucidates the spidroin gene catalogue.</title>
        <authorList>
            <person name="Kono N."/>
            <person name="Nakamura H."/>
            <person name="Ohtoshi R."/>
            <person name="Moran D.A.P."/>
            <person name="Shinohara A."/>
            <person name="Yoshida Y."/>
            <person name="Fujiwara M."/>
            <person name="Mori M."/>
            <person name="Tomita M."/>
            <person name="Arakawa K."/>
        </authorList>
    </citation>
    <scope>NUCLEOTIDE SEQUENCE [LARGE SCALE GENOMIC DNA]</scope>
</reference>
<sequence>AYGTDWTTLDDYQNFLSCTKNVAEECSSEDSSSR</sequence>
<evidence type="ECO:0000313" key="2">
    <source>
        <dbReference type="EMBL" id="GBO26870.1"/>
    </source>
</evidence>
<organism evidence="2 3">
    <name type="scientific">Araneus ventricosus</name>
    <name type="common">Orbweaver spider</name>
    <name type="synonym">Epeira ventricosa</name>
    <dbReference type="NCBI Taxonomy" id="182803"/>
    <lineage>
        <taxon>Eukaryota</taxon>
        <taxon>Metazoa</taxon>
        <taxon>Ecdysozoa</taxon>
        <taxon>Arthropoda</taxon>
        <taxon>Chelicerata</taxon>
        <taxon>Arachnida</taxon>
        <taxon>Araneae</taxon>
        <taxon>Araneomorphae</taxon>
        <taxon>Entelegynae</taxon>
        <taxon>Araneoidea</taxon>
        <taxon>Araneidae</taxon>
        <taxon>Araneus</taxon>
    </lineage>
</organism>
<comment type="caution">
    <text evidence="2">The sequence shown here is derived from an EMBL/GenBank/DDBJ whole genome shotgun (WGS) entry which is preliminary data.</text>
</comment>
<dbReference type="EMBL" id="BGPR01049858">
    <property type="protein sequence ID" value="GBO26870.1"/>
    <property type="molecule type" value="Genomic_DNA"/>
</dbReference>
<dbReference type="AlphaFoldDB" id="A0A4Y2VSM6"/>
<accession>A0A4Y2VSM6</accession>
<feature type="non-terminal residue" evidence="2">
    <location>
        <position position="1"/>
    </location>
</feature>
<keyword evidence="3" id="KW-1185">Reference proteome</keyword>
<dbReference type="Proteomes" id="UP000499080">
    <property type="component" value="Unassembled WGS sequence"/>
</dbReference>
<proteinExistence type="predicted"/>
<protein>
    <submittedName>
        <fullName evidence="2">Uncharacterized protein</fullName>
    </submittedName>
</protein>
<evidence type="ECO:0000313" key="3">
    <source>
        <dbReference type="Proteomes" id="UP000499080"/>
    </source>
</evidence>
<dbReference type="EMBL" id="BGPR01040054">
    <property type="protein sequence ID" value="GBO16116.1"/>
    <property type="molecule type" value="Genomic_DNA"/>
</dbReference>
<gene>
    <name evidence="2" type="ORF">AVEN_41707_1</name>
    <name evidence="1" type="ORF">AVEN_90346_1</name>
</gene>